<evidence type="ECO:0000313" key="1">
    <source>
        <dbReference type="EMBL" id="MDN4532673.1"/>
    </source>
</evidence>
<comment type="caution">
    <text evidence="2">The sequence shown here is derived from an EMBL/GenBank/DDBJ whole genome shotgun (WGS) entry which is preliminary data.</text>
</comment>
<dbReference type="SUPFAM" id="SSF53335">
    <property type="entry name" value="S-adenosyl-L-methionine-dependent methyltransferases"/>
    <property type="match status" value="1"/>
</dbReference>
<dbReference type="EMBL" id="JAUHQC010000006">
    <property type="protein sequence ID" value="MDN4532673.1"/>
    <property type="molecule type" value="Genomic_DNA"/>
</dbReference>
<dbReference type="EMBL" id="PPQW01000072">
    <property type="protein sequence ID" value="PNZ66127.1"/>
    <property type="molecule type" value="Genomic_DNA"/>
</dbReference>
<dbReference type="GO" id="GO:0160105">
    <property type="term" value="F:tRNA (adenine(22)-N1)-methyltransferase activity"/>
    <property type="evidence" value="ECO:0007669"/>
    <property type="project" value="InterPro"/>
</dbReference>
<dbReference type="PANTHER" id="PTHR38451:SF1">
    <property type="entry name" value="TRNA (ADENINE(22)-N(1))-METHYLTRANSFERASE"/>
    <property type="match status" value="1"/>
</dbReference>
<dbReference type="AlphaFoldDB" id="A0AAP8TSI2"/>
<dbReference type="Pfam" id="PF04816">
    <property type="entry name" value="TrmK"/>
    <property type="match status" value="1"/>
</dbReference>
<dbReference type="Gene3D" id="3.40.50.150">
    <property type="entry name" value="Vaccinia Virus protein VP39"/>
    <property type="match status" value="1"/>
</dbReference>
<gene>
    <name evidence="2" type="ORF">CD158_09405</name>
    <name evidence="1" type="ORF">QYH67_03595</name>
</gene>
<sequence length="230" mass="26142">MIPLNQRLKQVSQYIKGDMLADIGSDHAYLPLYALEQNLIQRAIAGEVIEGPYNSSKQNVADYQADHAIDVRLGDGLSVIQPEDHVSTITICGMGGPLIAKILTEGQAKLEHQPRLVLQSNIKTKTLRYCLKQLSYRIIAEEILEEKGHIYEIVVADYATTPVTLSEIEATFGPYLIKEKTDLFYKKWEHEQQALLKIKQNLDPTKHAERLQQINHQLTLIDEVIRDENQ</sequence>
<dbReference type="Proteomes" id="UP001171687">
    <property type="component" value="Unassembled WGS sequence"/>
</dbReference>
<dbReference type="PANTHER" id="PTHR38451">
    <property type="entry name" value="TRNA (ADENINE(22)-N(1))-METHYLTRANSFERASE"/>
    <property type="match status" value="1"/>
</dbReference>
<dbReference type="GeneID" id="64982142"/>
<dbReference type="InterPro" id="IPR006901">
    <property type="entry name" value="TrmK"/>
</dbReference>
<reference evidence="2 3" key="1">
    <citation type="submission" date="2017-08" db="EMBL/GenBank/DDBJ databases">
        <title>Draft genome sequences of 64 type strains of genus Staph aureus.</title>
        <authorList>
            <person name="Cole K."/>
            <person name="Golubchik T."/>
            <person name="Russell J."/>
            <person name="Foster D."/>
            <person name="Llewelyn M."/>
            <person name="Wilson D."/>
            <person name="Crook D."/>
            <person name="Paul J."/>
        </authorList>
    </citation>
    <scope>NUCLEOTIDE SEQUENCE [LARGE SCALE GENOMIC DNA]</scope>
    <source>
        <strain evidence="2 3">NCTC 12101</strain>
    </source>
</reference>
<evidence type="ECO:0000313" key="2">
    <source>
        <dbReference type="EMBL" id="PNZ66127.1"/>
    </source>
</evidence>
<dbReference type="RefSeq" id="WP_059107278.1">
    <property type="nucleotide sequence ID" value="NZ_AP024589.1"/>
</dbReference>
<evidence type="ECO:0000313" key="3">
    <source>
        <dbReference type="Proteomes" id="UP000242470"/>
    </source>
</evidence>
<dbReference type="PIRSF" id="PIRSF018637">
    <property type="entry name" value="TrmK"/>
    <property type="match status" value="1"/>
</dbReference>
<proteinExistence type="predicted"/>
<organism evidence="2 3">
    <name type="scientific">Staphylococcus auricularis</name>
    <dbReference type="NCBI Taxonomy" id="29379"/>
    <lineage>
        <taxon>Bacteria</taxon>
        <taxon>Bacillati</taxon>
        <taxon>Bacillota</taxon>
        <taxon>Bacilli</taxon>
        <taxon>Bacillales</taxon>
        <taxon>Staphylococcaceae</taxon>
        <taxon>Staphylococcus</taxon>
    </lineage>
</organism>
<reference evidence="1" key="2">
    <citation type="submission" date="2023-07" db="EMBL/GenBank/DDBJ databases">
        <title>Evaluation of the beneficial properties of pineapple isolates.</title>
        <authorList>
            <person name="Adefiranye O."/>
        </authorList>
    </citation>
    <scope>NUCLEOTIDE SEQUENCE</scope>
    <source>
        <strain evidence="1">PAPLE_T1</strain>
    </source>
</reference>
<accession>A0AAP8TSI2</accession>
<dbReference type="Proteomes" id="UP000242470">
    <property type="component" value="Unassembled WGS sequence"/>
</dbReference>
<dbReference type="Gene3D" id="1.10.287.1890">
    <property type="match status" value="1"/>
</dbReference>
<name>A0AAP8TSI2_9STAP</name>
<dbReference type="InterPro" id="IPR029063">
    <property type="entry name" value="SAM-dependent_MTases_sf"/>
</dbReference>
<protein>
    <submittedName>
        <fullName evidence="1">tRNA (Adenine(22)-N(1))-methyltransferase TrmK</fullName>
    </submittedName>
    <submittedName>
        <fullName evidence="2">tRNA (Adenine-N(1))-methyltransferase</fullName>
    </submittedName>
</protein>